<organism evidence="1 2">
    <name type="scientific">Clarias magur</name>
    <name type="common">Asian catfish</name>
    <name type="synonym">Macropteronotus magur</name>
    <dbReference type="NCBI Taxonomy" id="1594786"/>
    <lineage>
        <taxon>Eukaryota</taxon>
        <taxon>Metazoa</taxon>
        <taxon>Chordata</taxon>
        <taxon>Craniata</taxon>
        <taxon>Vertebrata</taxon>
        <taxon>Euteleostomi</taxon>
        <taxon>Actinopterygii</taxon>
        <taxon>Neopterygii</taxon>
        <taxon>Teleostei</taxon>
        <taxon>Ostariophysi</taxon>
        <taxon>Siluriformes</taxon>
        <taxon>Clariidae</taxon>
        <taxon>Clarias</taxon>
    </lineage>
</organism>
<dbReference type="EMBL" id="QNUK01000071">
    <property type="protein sequence ID" value="KAF5903555.1"/>
    <property type="molecule type" value="Genomic_DNA"/>
</dbReference>
<evidence type="ECO:0000313" key="2">
    <source>
        <dbReference type="Proteomes" id="UP000727407"/>
    </source>
</evidence>
<feature type="non-terminal residue" evidence="1">
    <location>
        <position position="1"/>
    </location>
</feature>
<name>A0A8J4XF22_CLAMG</name>
<comment type="caution">
    <text evidence="1">The sequence shown here is derived from an EMBL/GenBank/DDBJ whole genome shotgun (WGS) entry which is preliminary data.</text>
</comment>
<reference evidence="1" key="1">
    <citation type="submission" date="2020-07" db="EMBL/GenBank/DDBJ databases">
        <title>Clarias magur genome sequencing, assembly and annotation.</title>
        <authorList>
            <person name="Kushwaha B."/>
            <person name="Kumar R."/>
            <person name="Das P."/>
            <person name="Joshi C.G."/>
            <person name="Kumar D."/>
            <person name="Nagpure N.S."/>
            <person name="Pandey M."/>
            <person name="Agarwal S."/>
            <person name="Srivastava S."/>
            <person name="Singh M."/>
            <person name="Sahoo L."/>
            <person name="Jayasankar P."/>
            <person name="Meher P.K."/>
            <person name="Koringa P.G."/>
            <person name="Iquebal M.A."/>
            <person name="Das S.P."/>
            <person name="Bit A."/>
            <person name="Patnaik S."/>
            <person name="Patel N."/>
            <person name="Shah T.M."/>
            <person name="Hinsu A."/>
            <person name="Jena J.K."/>
        </authorList>
    </citation>
    <scope>NUCLEOTIDE SEQUENCE</scope>
    <source>
        <strain evidence="1">CIFAMagur01</strain>
        <tissue evidence="1">Testis</tissue>
    </source>
</reference>
<accession>A0A8J4XF22</accession>
<proteinExistence type="predicted"/>
<dbReference type="AlphaFoldDB" id="A0A8J4XF22"/>
<keyword evidence="2" id="KW-1185">Reference proteome</keyword>
<sequence>RSEVLCCIALEEEADRFPCRCGSFLQDRNKTLENNMAVVLRCNITMLLTDQISRHPLD</sequence>
<protein>
    <submittedName>
        <fullName evidence="1">Uncharacterized protein</fullName>
    </submittedName>
</protein>
<evidence type="ECO:0000313" key="1">
    <source>
        <dbReference type="EMBL" id="KAF5903555.1"/>
    </source>
</evidence>
<dbReference type="Proteomes" id="UP000727407">
    <property type="component" value="Unassembled WGS sequence"/>
</dbReference>
<gene>
    <name evidence="1" type="ORF">DAT39_006645</name>
</gene>